<comment type="pathway">
    <text evidence="1">Protein modification; protein ubiquitination.</text>
</comment>
<keyword evidence="5" id="KW-0862">Zinc</keyword>
<keyword evidence="3" id="KW-0863">Zinc-finger</keyword>
<dbReference type="Proteomes" id="UP001445076">
    <property type="component" value="Unassembled WGS sequence"/>
</dbReference>
<comment type="caution">
    <text evidence="8">The sequence shown here is derived from an EMBL/GenBank/DDBJ whole genome shotgun (WGS) entry which is preliminary data.</text>
</comment>
<evidence type="ECO:0000313" key="8">
    <source>
        <dbReference type="EMBL" id="KAK8725771.1"/>
    </source>
</evidence>
<feature type="domain" description="ZBR-type" evidence="7">
    <location>
        <begin position="256"/>
        <end position="305"/>
    </location>
</feature>
<dbReference type="GO" id="GO:0007088">
    <property type="term" value="P:regulation of mitotic nuclear division"/>
    <property type="evidence" value="ECO:0007669"/>
    <property type="project" value="InterPro"/>
</dbReference>
<feature type="compositionally biased region" description="Polar residues" evidence="6">
    <location>
        <begin position="73"/>
        <end position="83"/>
    </location>
</feature>
<name>A0AAW0W7Y7_CHEQU</name>
<evidence type="ECO:0000256" key="5">
    <source>
        <dbReference type="ARBA" id="ARBA00022833"/>
    </source>
</evidence>
<dbReference type="Gene3D" id="2.20.25.20">
    <property type="match status" value="1"/>
</dbReference>
<keyword evidence="9" id="KW-1185">Reference proteome</keyword>
<evidence type="ECO:0000256" key="1">
    <source>
        <dbReference type="ARBA" id="ARBA00004906"/>
    </source>
</evidence>
<dbReference type="InterPro" id="IPR044064">
    <property type="entry name" value="ZF_ZBR"/>
</dbReference>
<evidence type="ECO:0000259" key="7">
    <source>
        <dbReference type="PROSITE" id="PS51872"/>
    </source>
</evidence>
<dbReference type="InterPro" id="IPR047147">
    <property type="entry name" value="FBX5_43"/>
</dbReference>
<gene>
    <name evidence="8" type="ORF">OTU49_010472</name>
</gene>
<dbReference type="GO" id="GO:0008270">
    <property type="term" value="F:zinc ion binding"/>
    <property type="evidence" value="ECO:0007669"/>
    <property type="project" value="UniProtKB-KW"/>
</dbReference>
<evidence type="ECO:0000256" key="2">
    <source>
        <dbReference type="ARBA" id="ARBA00022723"/>
    </source>
</evidence>
<organism evidence="8 9">
    <name type="scientific">Cherax quadricarinatus</name>
    <name type="common">Australian red claw crayfish</name>
    <dbReference type="NCBI Taxonomy" id="27406"/>
    <lineage>
        <taxon>Eukaryota</taxon>
        <taxon>Metazoa</taxon>
        <taxon>Ecdysozoa</taxon>
        <taxon>Arthropoda</taxon>
        <taxon>Crustacea</taxon>
        <taxon>Multicrustacea</taxon>
        <taxon>Malacostraca</taxon>
        <taxon>Eumalacostraca</taxon>
        <taxon>Eucarida</taxon>
        <taxon>Decapoda</taxon>
        <taxon>Pleocyemata</taxon>
        <taxon>Astacidea</taxon>
        <taxon>Parastacoidea</taxon>
        <taxon>Parastacidae</taxon>
        <taxon>Cherax</taxon>
    </lineage>
</organism>
<accession>A0AAW0W7Y7</accession>
<proteinExistence type="predicted"/>
<evidence type="ECO:0000256" key="4">
    <source>
        <dbReference type="ARBA" id="ARBA00022786"/>
    </source>
</evidence>
<dbReference type="EMBL" id="JARKIK010000081">
    <property type="protein sequence ID" value="KAK8725771.1"/>
    <property type="molecule type" value="Genomic_DNA"/>
</dbReference>
<sequence length="327" mass="36590">MEVSVICASASAKDKHKGLHPASRNHNSTNDSGYCSDILASPECTSGSRIPQVVEAKEVACLTPVILERRTGRLTSTPQSPSSPDIGLVLSPPLPEIEDVEGISRCRQMSAGDSAMYITTPIEICELEMTCDKDSDKVENLLPINEQSKLVSKETKSTSSKRAASKKISLRLIRKCKKPSNVLIRMLKEADYLVYKVLKYMSGEDLLHLSHVNKQLRDTILQDKGLDRRRMAFINGRRKDLEHVGKEGQRLPQGEELQKCVKCKAPAKVLKPHQRAVCSRKTCGYDYCTRCHLSYHLKPQDCSVLKPRTRQGSGIFSNKCKRSLRRL</sequence>
<dbReference type="GO" id="GO:0045835">
    <property type="term" value="P:negative regulation of meiotic nuclear division"/>
    <property type="evidence" value="ECO:0007669"/>
    <property type="project" value="InterPro"/>
</dbReference>
<dbReference type="AlphaFoldDB" id="A0AAW0W7Y7"/>
<reference evidence="8 9" key="1">
    <citation type="journal article" date="2024" name="BMC Genomics">
        <title>Genome assembly of redclaw crayfish (Cherax quadricarinatus) provides insights into its immune adaptation and hypoxia tolerance.</title>
        <authorList>
            <person name="Liu Z."/>
            <person name="Zheng J."/>
            <person name="Li H."/>
            <person name="Fang K."/>
            <person name="Wang S."/>
            <person name="He J."/>
            <person name="Zhou D."/>
            <person name="Weng S."/>
            <person name="Chi M."/>
            <person name="Gu Z."/>
            <person name="He J."/>
            <person name="Li F."/>
            <person name="Wang M."/>
        </authorList>
    </citation>
    <scope>NUCLEOTIDE SEQUENCE [LARGE SCALE GENOMIC DNA]</scope>
    <source>
        <strain evidence="8">ZL_2023a</strain>
    </source>
</reference>
<keyword evidence="2" id="KW-0479">Metal-binding</keyword>
<keyword evidence="4" id="KW-0833">Ubl conjugation pathway</keyword>
<dbReference type="PROSITE" id="PS51872">
    <property type="entry name" value="ZF_ZBR"/>
    <property type="match status" value="1"/>
</dbReference>
<dbReference type="PANTHER" id="PTHR15493">
    <property type="entry name" value="F-BOX ONLY PROTEIN 5 AND 43"/>
    <property type="match status" value="1"/>
</dbReference>
<dbReference type="CDD" id="cd20348">
    <property type="entry name" value="BRcat_RBR_EMI"/>
    <property type="match status" value="1"/>
</dbReference>
<feature type="region of interest" description="Disordered" evidence="6">
    <location>
        <begin position="72"/>
        <end position="91"/>
    </location>
</feature>
<evidence type="ECO:0000313" key="9">
    <source>
        <dbReference type="Proteomes" id="UP001445076"/>
    </source>
</evidence>
<evidence type="ECO:0000256" key="3">
    <source>
        <dbReference type="ARBA" id="ARBA00022771"/>
    </source>
</evidence>
<dbReference type="GO" id="GO:0005634">
    <property type="term" value="C:nucleus"/>
    <property type="evidence" value="ECO:0007669"/>
    <property type="project" value="TreeGrafter"/>
</dbReference>
<evidence type="ECO:0000256" key="6">
    <source>
        <dbReference type="SAM" id="MobiDB-lite"/>
    </source>
</evidence>
<dbReference type="PANTHER" id="PTHR15493:SF9">
    <property type="entry name" value="GH14043P"/>
    <property type="match status" value="1"/>
</dbReference>
<protein>
    <recommendedName>
        <fullName evidence="7">ZBR-type domain-containing protein</fullName>
    </recommendedName>
</protein>